<dbReference type="AlphaFoldDB" id="A0A9P4UJ05"/>
<comment type="caution">
    <text evidence="1">The sequence shown here is derived from an EMBL/GenBank/DDBJ whole genome shotgun (WGS) entry which is preliminary data.</text>
</comment>
<keyword evidence="2" id="KW-1185">Reference proteome</keyword>
<proteinExistence type="predicted"/>
<organism evidence="1 2">
    <name type="scientific">Polychaeton citri CBS 116435</name>
    <dbReference type="NCBI Taxonomy" id="1314669"/>
    <lineage>
        <taxon>Eukaryota</taxon>
        <taxon>Fungi</taxon>
        <taxon>Dikarya</taxon>
        <taxon>Ascomycota</taxon>
        <taxon>Pezizomycotina</taxon>
        <taxon>Dothideomycetes</taxon>
        <taxon>Dothideomycetidae</taxon>
        <taxon>Capnodiales</taxon>
        <taxon>Capnodiaceae</taxon>
        <taxon>Polychaeton</taxon>
    </lineage>
</organism>
<protein>
    <submittedName>
        <fullName evidence="1">Uncharacterized protein</fullName>
    </submittedName>
</protein>
<sequence>MEDMSCKIYSIVPASIPRIYHTLLLEARDGQSDRILHVTIDTQNGIAPMREILATRK</sequence>
<reference evidence="1" key="1">
    <citation type="journal article" date="2020" name="Stud. Mycol.">
        <title>101 Dothideomycetes genomes: a test case for predicting lifestyles and emergence of pathogens.</title>
        <authorList>
            <person name="Haridas S."/>
            <person name="Albert R."/>
            <person name="Binder M."/>
            <person name="Bloem J."/>
            <person name="Labutti K."/>
            <person name="Salamov A."/>
            <person name="Andreopoulos B."/>
            <person name="Baker S."/>
            <person name="Barry K."/>
            <person name="Bills G."/>
            <person name="Bluhm B."/>
            <person name="Cannon C."/>
            <person name="Castanera R."/>
            <person name="Culley D."/>
            <person name="Daum C."/>
            <person name="Ezra D."/>
            <person name="Gonzalez J."/>
            <person name="Henrissat B."/>
            <person name="Kuo A."/>
            <person name="Liang C."/>
            <person name="Lipzen A."/>
            <person name="Lutzoni F."/>
            <person name="Magnuson J."/>
            <person name="Mondo S."/>
            <person name="Nolan M."/>
            <person name="Ohm R."/>
            <person name="Pangilinan J."/>
            <person name="Park H.-J."/>
            <person name="Ramirez L."/>
            <person name="Alfaro M."/>
            <person name="Sun H."/>
            <person name="Tritt A."/>
            <person name="Yoshinaga Y."/>
            <person name="Zwiers L.-H."/>
            <person name="Turgeon B."/>
            <person name="Goodwin S."/>
            <person name="Spatafora J."/>
            <person name="Crous P."/>
            <person name="Grigoriev I."/>
        </authorList>
    </citation>
    <scope>NUCLEOTIDE SEQUENCE</scope>
    <source>
        <strain evidence="1">CBS 116435</strain>
    </source>
</reference>
<evidence type="ECO:0000313" key="1">
    <source>
        <dbReference type="EMBL" id="KAF2717432.1"/>
    </source>
</evidence>
<name>A0A9P4UJ05_9PEZI</name>
<dbReference type="EMBL" id="MU003844">
    <property type="protein sequence ID" value="KAF2717432.1"/>
    <property type="molecule type" value="Genomic_DNA"/>
</dbReference>
<gene>
    <name evidence="1" type="ORF">K431DRAFT_158003</name>
</gene>
<accession>A0A9P4UJ05</accession>
<dbReference type="Proteomes" id="UP000799441">
    <property type="component" value="Unassembled WGS sequence"/>
</dbReference>
<evidence type="ECO:0000313" key="2">
    <source>
        <dbReference type="Proteomes" id="UP000799441"/>
    </source>
</evidence>